<comment type="caution">
    <text evidence="1">The sequence shown here is derived from an EMBL/GenBank/DDBJ whole genome shotgun (WGS) entry which is preliminary data.</text>
</comment>
<evidence type="ECO:0000313" key="1">
    <source>
        <dbReference type="EMBL" id="GAH78184.1"/>
    </source>
</evidence>
<accession>X1JIR0</accession>
<organism evidence="1">
    <name type="scientific">marine sediment metagenome</name>
    <dbReference type="NCBI Taxonomy" id="412755"/>
    <lineage>
        <taxon>unclassified sequences</taxon>
        <taxon>metagenomes</taxon>
        <taxon>ecological metagenomes</taxon>
    </lineage>
</organism>
<protein>
    <recommendedName>
        <fullName evidence="2">2-nitropropane dioxygenase</fullName>
    </recommendedName>
</protein>
<reference evidence="1" key="1">
    <citation type="journal article" date="2014" name="Front. Microbiol.">
        <title>High frequency of phylogenetically diverse reductive dehalogenase-homologous genes in deep subseafloor sedimentary metagenomes.</title>
        <authorList>
            <person name="Kawai M."/>
            <person name="Futagami T."/>
            <person name="Toyoda A."/>
            <person name="Takaki Y."/>
            <person name="Nishi S."/>
            <person name="Hori S."/>
            <person name="Arai W."/>
            <person name="Tsubouchi T."/>
            <person name="Morono Y."/>
            <person name="Uchiyama I."/>
            <person name="Ito T."/>
            <person name="Fujiyama A."/>
            <person name="Inagaki F."/>
            <person name="Takami H."/>
        </authorList>
    </citation>
    <scope>NUCLEOTIDE SEQUENCE</scope>
    <source>
        <strain evidence="1">Expedition CK06-06</strain>
    </source>
</reference>
<dbReference type="AlphaFoldDB" id="X1JIR0"/>
<evidence type="ECO:0008006" key="2">
    <source>
        <dbReference type="Google" id="ProtNLM"/>
    </source>
</evidence>
<sequence>MEKAKEKKQVFQIICPYCQSILWTDPVTQEVIQFEKKGGKKKESLEELLQKEKKRKGEFERKFEATAELEKKRKKKAEEGFKKALIEFENED</sequence>
<dbReference type="EMBL" id="BARU01037844">
    <property type="protein sequence ID" value="GAH78184.1"/>
    <property type="molecule type" value="Genomic_DNA"/>
</dbReference>
<gene>
    <name evidence="1" type="ORF">S03H2_58897</name>
</gene>
<proteinExistence type="predicted"/>
<name>X1JIR0_9ZZZZ</name>